<comment type="caution">
    <text evidence="1">The sequence shown here is derived from an EMBL/GenBank/DDBJ whole genome shotgun (WGS) entry which is preliminary data.</text>
</comment>
<keyword evidence="2" id="KW-1185">Reference proteome</keyword>
<dbReference type="OrthoDB" id="8864979at2759"/>
<protein>
    <submittedName>
        <fullName evidence="1">Uncharacterized protein</fullName>
    </submittedName>
</protein>
<reference evidence="1" key="2">
    <citation type="journal article" date="2023" name="IMA Fungus">
        <title>Comparative genomic study of the Penicillium genus elucidates a diverse pangenome and 15 lateral gene transfer events.</title>
        <authorList>
            <person name="Petersen C."/>
            <person name="Sorensen T."/>
            <person name="Nielsen M.R."/>
            <person name="Sondergaard T.E."/>
            <person name="Sorensen J.L."/>
            <person name="Fitzpatrick D.A."/>
            <person name="Frisvad J.C."/>
            <person name="Nielsen K.L."/>
        </authorList>
    </citation>
    <scope>NUCLEOTIDE SEQUENCE</scope>
    <source>
        <strain evidence="1">IBT 19713</strain>
    </source>
</reference>
<evidence type="ECO:0000313" key="2">
    <source>
        <dbReference type="Proteomes" id="UP001150941"/>
    </source>
</evidence>
<proteinExistence type="predicted"/>
<reference evidence="1" key="1">
    <citation type="submission" date="2022-11" db="EMBL/GenBank/DDBJ databases">
        <authorList>
            <person name="Petersen C."/>
        </authorList>
    </citation>
    <scope>NUCLEOTIDE SEQUENCE</scope>
    <source>
        <strain evidence="1">IBT 19713</strain>
    </source>
</reference>
<gene>
    <name evidence="1" type="ORF">N7468_004721</name>
</gene>
<dbReference type="EMBL" id="JAPQKS010000003">
    <property type="protein sequence ID" value="KAJ5240102.1"/>
    <property type="molecule type" value="Genomic_DNA"/>
</dbReference>
<evidence type="ECO:0000313" key="1">
    <source>
        <dbReference type="EMBL" id="KAJ5240102.1"/>
    </source>
</evidence>
<name>A0A9W9PBY6_9EURO</name>
<organism evidence="1 2">
    <name type="scientific">Penicillium chermesinum</name>
    <dbReference type="NCBI Taxonomy" id="63820"/>
    <lineage>
        <taxon>Eukaryota</taxon>
        <taxon>Fungi</taxon>
        <taxon>Dikarya</taxon>
        <taxon>Ascomycota</taxon>
        <taxon>Pezizomycotina</taxon>
        <taxon>Eurotiomycetes</taxon>
        <taxon>Eurotiomycetidae</taxon>
        <taxon>Eurotiales</taxon>
        <taxon>Aspergillaceae</taxon>
        <taxon>Penicillium</taxon>
    </lineage>
</organism>
<dbReference type="Proteomes" id="UP001150941">
    <property type="component" value="Unassembled WGS sequence"/>
</dbReference>
<dbReference type="GeneID" id="83201321"/>
<dbReference type="RefSeq" id="XP_058333021.1">
    <property type="nucleotide sequence ID" value="XM_058474018.1"/>
</dbReference>
<accession>A0A9W9PBY6</accession>
<dbReference type="AlphaFoldDB" id="A0A9W9PBY6"/>
<sequence>MVSMYPGHEPDDKWISSLLTVAPFNRIVEYFSAEIGDGGNQRLQRKDFMHNFYHDTRAYEKDQMNEVVFGKTTDQNLHTSVRDVWFDAARAELRARGVIPHDAERAWHWNGIPIFIGCSDCHPVAGWRA</sequence>